<accession>A0A397TRG1</accession>
<keyword evidence="2" id="KW-1185">Reference proteome</keyword>
<gene>
    <name evidence="1" type="ORF">C1645_811688</name>
</gene>
<sequence length="264" mass="31862">MVRNDNTPDEKKYLGITPHGIRIPDDQYVNYFGQRILARDIPAHHRNEPRLHDLYYHYTPHNWAENKKDQLYVRLTTVAYIVTFIKSYQQDYRFVGYSDWTIMLKYLANPGHYRTTKDYYNNIVTNFVKISEYAGLTIIDFLDFNNNCEYMQQILQTIESILKYISGRSMKRSWGFLIARQYNYQFENFFATVIQQAYRNYKKRPESLAKQVWERVRNDSTPNDIKFLGIKNKGYNPSGQIWYEKYCFSAKNGWIYEKRAQLWQ</sequence>
<organism evidence="1 2">
    <name type="scientific">Glomus cerebriforme</name>
    <dbReference type="NCBI Taxonomy" id="658196"/>
    <lineage>
        <taxon>Eukaryota</taxon>
        <taxon>Fungi</taxon>
        <taxon>Fungi incertae sedis</taxon>
        <taxon>Mucoromycota</taxon>
        <taxon>Glomeromycotina</taxon>
        <taxon>Glomeromycetes</taxon>
        <taxon>Glomerales</taxon>
        <taxon>Glomeraceae</taxon>
        <taxon>Glomus</taxon>
    </lineage>
</organism>
<dbReference type="OrthoDB" id="2306614at2759"/>
<dbReference type="Proteomes" id="UP000265703">
    <property type="component" value="Unassembled WGS sequence"/>
</dbReference>
<evidence type="ECO:0000313" key="2">
    <source>
        <dbReference type="Proteomes" id="UP000265703"/>
    </source>
</evidence>
<evidence type="ECO:0000313" key="1">
    <source>
        <dbReference type="EMBL" id="RIA99215.1"/>
    </source>
</evidence>
<dbReference type="EMBL" id="QKYT01000006">
    <property type="protein sequence ID" value="RIA99215.1"/>
    <property type="molecule type" value="Genomic_DNA"/>
</dbReference>
<dbReference type="AlphaFoldDB" id="A0A397TRG1"/>
<proteinExistence type="predicted"/>
<protein>
    <submittedName>
        <fullName evidence="1">Uncharacterized protein</fullName>
    </submittedName>
</protein>
<name>A0A397TRG1_9GLOM</name>
<reference evidence="1 2" key="1">
    <citation type="submission" date="2018-06" db="EMBL/GenBank/DDBJ databases">
        <title>Comparative genomics reveals the genomic features of Rhizophagus irregularis, R. cerebriforme, R. diaphanum and Gigaspora rosea, and their symbiotic lifestyle signature.</title>
        <authorList>
            <person name="Morin E."/>
            <person name="San Clemente H."/>
            <person name="Chen E.C.H."/>
            <person name="De La Providencia I."/>
            <person name="Hainaut M."/>
            <person name="Kuo A."/>
            <person name="Kohler A."/>
            <person name="Murat C."/>
            <person name="Tang N."/>
            <person name="Roy S."/>
            <person name="Loubradou J."/>
            <person name="Henrissat B."/>
            <person name="Grigoriev I.V."/>
            <person name="Corradi N."/>
            <person name="Roux C."/>
            <person name="Martin F.M."/>
        </authorList>
    </citation>
    <scope>NUCLEOTIDE SEQUENCE [LARGE SCALE GENOMIC DNA]</scope>
    <source>
        <strain evidence="1 2">DAOM 227022</strain>
    </source>
</reference>
<comment type="caution">
    <text evidence="1">The sequence shown here is derived from an EMBL/GenBank/DDBJ whole genome shotgun (WGS) entry which is preliminary data.</text>
</comment>